<feature type="signal peptide" evidence="1">
    <location>
        <begin position="1"/>
        <end position="18"/>
    </location>
</feature>
<keyword evidence="3" id="KW-1185">Reference proteome</keyword>
<reference evidence="2 3" key="1">
    <citation type="submission" date="2019-02" db="EMBL/GenBank/DDBJ databases">
        <title>Deep-cultivation of Planctomycetes and their phenomic and genomic characterization uncovers novel biology.</title>
        <authorList>
            <person name="Wiegand S."/>
            <person name="Jogler M."/>
            <person name="Boedeker C."/>
            <person name="Pinto D."/>
            <person name="Vollmers J."/>
            <person name="Rivas-Marin E."/>
            <person name="Kohn T."/>
            <person name="Peeters S.H."/>
            <person name="Heuer A."/>
            <person name="Rast P."/>
            <person name="Oberbeckmann S."/>
            <person name="Bunk B."/>
            <person name="Jeske O."/>
            <person name="Meyerdierks A."/>
            <person name="Storesund J.E."/>
            <person name="Kallscheuer N."/>
            <person name="Luecker S."/>
            <person name="Lage O.M."/>
            <person name="Pohl T."/>
            <person name="Merkel B.J."/>
            <person name="Hornburger P."/>
            <person name="Mueller R.-W."/>
            <person name="Bruemmer F."/>
            <person name="Labrenz M."/>
            <person name="Spormann A.M."/>
            <person name="Op Den Camp H."/>
            <person name="Overmann J."/>
            <person name="Amann R."/>
            <person name="Jetten M.S.M."/>
            <person name="Mascher T."/>
            <person name="Medema M.H."/>
            <person name="Devos D.P."/>
            <person name="Kaster A.-K."/>
            <person name="Ovreas L."/>
            <person name="Rohde M."/>
            <person name="Galperin M.Y."/>
            <person name="Jogler C."/>
        </authorList>
    </citation>
    <scope>NUCLEOTIDE SEQUENCE [LARGE SCALE GENOMIC DNA]</scope>
    <source>
        <strain evidence="2 3">KOR42</strain>
    </source>
</reference>
<dbReference type="AlphaFoldDB" id="A0A5C5W7V2"/>
<protein>
    <recommendedName>
        <fullName evidence="4">Lipoprotein</fullName>
    </recommendedName>
</protein>
<evidence type="ECO:0000256" key="1">
    <source>
        <dbReference type="SAM" id="SignalP"/>
    </source>
</evidence>
<accession>A0A5C5W7V2</accession>
<keyword evidence="1" id="KW-0732">Signal</keyword>
<dbReference type="Proteomes" id="UP000317243">
    <property type="component" value="Unassembled WGS sequence"/>
</dbReference>
<dbReference type="PROSITE" id="PS51257">
    <property type="entry name" value="PROKAR_LIPOPROTEIN"/>
    <property type="match status" value="1"/>
</dbReference>
<dbReference type="EMBL" id="SIHI01000027">
    <property type="protein sequence ID" value="TWT46978.1"/>
    <property type="molecule type" value="Genomic_DNA"/>
</dbReference>
<evidence type="ECO:0000313" key="2">
    <source>
        <dbReference type="EMBL" id="TWT46978.1"/>
    </source>
</evidence>
<feature type="chain" id="PRO_5022925312" description="Lipoprotein" evidence="1">
    <location>
        <begin position="19"/>
        <end position="72"/>
    </location>
</feature>
<proteinExistence type="predicted"/>
<sequence precursor="true">MRKLLLLLALTATLTASSGCVVPIWSATPDVRTKQLIYQSENYRHIPNIWERIWFLDMPDTGTPYRTHGGVI</sequence>
<gene>
    <name evidence="2" type="ORF">KOR42_43220</name>
</gene>
<organism evidence="2 3">
    <name type="scientific">Thalassoglobus neptunius</name>
    <dbReference type="NCBI Taxonomy" id="1938619"/>
    <lineage>
        <taxon>Bacteria</taxon>
        <taxon>Pseudomonadati</taxon>
        <taxon>Planctomycetota</taxon>
        <taxon>Planctomycetia</taxon>
        <taxon>Planctomycetales</taxon>
        <taxon>Planctomycetaceae</taxon>
        <taxon>Thalassoglobus</taxon>
    </lineage>
</organism>
<name>A0A5C5W7V2_9PLAN</name>
<evidence type="ECO:0008006" key="4">
    <source>
        <dbReference type="Google" id="ProtNLM"/>
    </source>
</evidence>
<evidence type="ECO:0000313" key="3">
    <source>
        <dbReference type="Proteomes" id="UP000317243"/>
    </source>
</evidence>
<comment type="caution">
    <text evidence="2">The sequence shown here is derived from an EMBL/GenBank/DDBJ whole genome shotgun (WGS) entry which is preliminary data.</text>
</comment>
<dbReference type="RefSeq" id="WP_197441393.1">
    <property type="nucleotide sequence ID" value="NZ_SIHI01000027.1"/>
</dbReference>